<organism evidence="2 3">
    <name type="scientific">Granulicella cerasi</name>
    <dbReference type="NCBI Taxonomy" id="741063"/>
    <lineage>
        <taxon>Bacteria</taxon>
        <taxon>Pseudomonadati</taxon>
        <taxon>Acidobacteriota</taxon>
        <taxon>Terriglobia</taxon>
        <taxon>Terriglobales</taxon>
        <taxon>Acidobacteriaceae</taxon>
        <taxon>Granulicella</taxon>
    </lineage>
</organism>
<dbReference type="Gene3D" id="1.25.40.10">
    <property type="entry name" value="Tetratricopeptide repeat domain"/>
    <property type="match status" value="1"/>
</dbReference>
<sequence>MATKSATTKSTTPKAEVKPKRASKTIAGDVVNDDAARKSILALYESALKLMQAGKYDKAHAAFDEMLAEAPQDLGDRIRMYIAACVAQISKGSTEFSTHEERYDYAISLLNQGHYEDAREHFNEIILKDKEADYAFYGLALLASLTGETSHCIEHLTEAIRLNAQNRFQARSDSDFEPVADDPRFTELLYPEA</sequence>
<reference evidence="3" key="1">
    <citation type="journal article" date="2019" name="Int. J. Syst. Evol. Microbiol.">
        <title>The Global Catalogue of Microorganisms (GCM) 10K type strain sequencing project: providing services to taxonomists for standard genome sequencing and annotation.</title>
        <authorList>
            <consortium name="The Broad Institute Genomics Platform"/>
            <consortium name="The Broad Institute Genome Sequencing Center for Infectious Disease"/>
            <person name="Wu L."/>
            <person name="Ma J."/>
        </authorList>
    </citation>
    <scope>NUCLEOTIDE SEQUENCE [LARGE SCALE GENOMIC DNA]</scope>
    <source>
        <strain evidence="3">CGMCC 1.16026</strain>
    </source>
</reference>
<dbReference type="InterPro" id="IPR011990">
    <property type="entry name" value="TPR-like_helical_dom_sf"/>
</dbReference>
<dbReference type="NCBIfam" id="NF047558">
    <property type="entry name" value="TPR_END_plus"/>
    <property type="match status" value="1"/>
</dbReference>
<evidence type="ECO:0000313" key="3">
    <source>
        <dbReference type="Proteomes" id="UP001596391"/>
    </source>
</evidence>
<dbReference type="SMART" id="SM00028">
    <property type="entry name" value="TPR"/>
    <property type="match status" value="3"/>
</dbReference>
<dbReference type="Proteomes" id="UP001596391">
    <property type="component" value="Unassembled WGS sequence"/>
</dbReference>
<dbReference type="InterPro" id="IPR019734">
    <property type="entry name" value="TPR_rpt"/>
</dbReference>
<name>A0ABW1ZDC4_9BACT</name>
<dbReference type="SUPFAM" id="SSF48452">
    <property type="entry name" value="TPR-like"/>
    <property type="match status" value="1"/>
</dbReference>
<evidence type="ECO:0000256" key="1">
    <source>
        <dbReference type="SAM" id="MobiDB-lite"/>
    </source>
</evidence>
<accession>A0ABW1ZDC4</accession>
<protein>
    <submittedName>
        <fullName evidence="2">Tetratricopeptide repeat protein</fullName>
    </submittedName>
</protein>
<feature type="region of interest" description="Disordered" evidence="1">
    <location>
        <begin position="1"/>
        <end position="23"/>
    </location>
</feature>
<feature type="compositionally biased region" description="Low complexity" evidence="1">
    <location>
        <begin position="1"/>
        <end position="12"/>
    </location>
</feature>
<dbReference type="RefSeq" id="WP_263370692.1">
    <property type="nucleotide sequence ID" value="NZ_JAGSYD010000002.1"/>
</dbReference>
<comment type="caution">
    <text evidence="2">The sequence shown here is derived from an EMBL/GenBank/DDBJ whole genome shotgun (WGS) entry which is preliminary data.</text>
</comment>
<proteinExistence type="predicted"/>
<gene>
    <name evidence="2" type="ORF">ACFQBQ_17905</name>
</gene>
<keyword evidence="3" id="KW-1185">Reference proteome</keyword>
<dbReference type="EMBL" id="JBHSWI010000001">
    <property type="protein sequence ID" value="MFC6647412.1"/>
    <property type="molecule type" value="Genomic_DNA"/>
</dbReference>
<evidence type="ECO:0000313" key="2">
    <source>
        <dbReference type="EMBL" id="MFC6647412.1"/>
    </source>
</evidence>